<proteinExistence type="predicted"/>
<dbReference type="CDD" id="cd08601">
    <property type="entry name" value="GDPD_SaGlpQ_like"/>
    <property type="match status" value="1"/>
</dbReference>
<gene>
    <name evidence="3" type="ORF">SAMN05216389_10368</name>
</gene>
<dbReference type="SUPFAM" id="SSF51695">
    <property type="entry name" value="PLC-like phosphodiesterases"/>
    <property type="match status" value="1"/>
</dbReference>
<evidence type="ECO:0000256" key="1">
    <source>
        <dbReference type="SAM" id="MobiDB-lite"/>
    </source>
</evidence>
<dbReference type="RefSeq" id="WP_425287842.1">
    <property type="nucleotide sequence ID" value="NZ_FOHE01000003.1"/>
</dbReference>
<dbReference type="GO" id="GO:0006629">
    <property type="term" value="P:lipid metabolic process"/>
    <property type="evidence" value="ECO:0007669"/>
    <property type="project" value="InterPro"/>
</dbReference>
<dbReference type="Proteomes" id="UP000198618">
    <property type="component" value="Unassembled WGS sequence"/>
</dbReference>
<protein>
    <submittedName>
        <fullName evidence="3">Glycerophosphoryl diester phosphodiesterase</fullName>
    </submittedName>
</protein>
<dbReference type="Pfam" id="PF03009">
    <property type="entry name" value="GDPD"/>
    <property type="match status" value="1"/>
</dbReference>
<evidence type="ECO:0000259" key="2">
    <source>
        <dbReference type="PROSITE" id="PS51704"/>
    </source>
</evidence>
<dbReference type="InterPro" id="IPR030395">
    <property type="entry name" value="GP_PDE_dom"/>
</dbReference>
<organism evidence="3 4">
    <name type="scientific">Oceanobacillus limi</name>
    <dbReference type="NCBI Taxonomy" id="930131"/>
    <lineage>
        <taxon>Bacteria</taxon>
        <taxon>Bacillati</taxon>
        <taxon>Bacillota</taxon>
        <taxon>Bacilli</taxon>
        <taxon>Bacillales</taxon>
        <taxon>Bacillaceae</taxon>
        <taxon>Oceanobacillus</taxon>
    </lineage>
</organism>
<sequence length="297" mass="33743">MMLLGCQPKEAEVFHQTTEHDEQRESNNSSKTTSLLSPNRILNIAHRGASAYAPEHTLLSYQIGEELAADYIEIDLQMTKDNILVAMHDGDVSRTTDHEGTVKNMLLEEVKVLDAGSWFNEQYPDLAEPAFRSIEIPTLEEIFQEFGTEANYYIETKTPEQYPNMVEELVATLQEYHLTGEGVEEGKVIIQSFSAESLLEVHQLDPSIPLVQLIHYSGKAQISNKELKELKRYAVGLGVNHTTLTKDYVKKVRNAGLLLHPFTVNDTEDMVRLLDWGVTGMFTDYPDRLEEVLEERE</sequence>
<name>A0A1I0A408_9BACI</name>
<dbReference type="GO" id="GO:0008081">
    <property type="term" value="F:phosphoric diester hydrolase activity"/>
    <property type="evidence" value="ECO:0007669"/>
    <property type="project" value="InterPro"/>
</dbReference>
<feature type="region of interest" description="Disordered" evidence="1">
    <location>
        <begin position="15"/>
        <end position="35"/>
    </location>
</feature>
<accession>A0A1I0A408</accession>
<dbReference type="PANTHER" id="PTHR46211">
    <property type="entry name" value="GLYCEROPHOSPHORYL DIESTER PHOSPHODIESTERASE"/>
    <property type="match status" value="1"/>
</dbReference>
<reference evidence="3 4" key="1">
    <citation type="submission" date="2016-10" db="EMBL/GenBank/DDBJ databases">
        <authorList>
            <person name="de Groot N.N."/>
        </authorList>
    </citation>
    <scope>NUCLEOTIDE SEQUENCE [LARGE SCALE GENOMIC DNA]</scope>
    <source>
        <strain evidence="3 4">IBRC-M 10780</strain>
    </source>
</reference>
<evidence type="ECO:0000313" key="3">
    <source>
        <dbReference type="EMBL" id="SES88883.1"/>
    </source>
</evidence>
<dbReference type="Gene3D" id="3.20.20.190">
    <property type="entry name" value="Phosphatidylinositol (PI) phosphodiesterase"/>
    <property type="match status" value="1"/>
</dbReference>
<dbReference type="PANTHER" id="PTHR46211:SF7">
    <property type="entry name" value="GLYCEROPHOSPHODIESTER PHOSPHODIESTERASE"/>
    <property type="match status" value="1"/>
</dbReference>
<dbReference type="PROSITE" id="PS51704">
    <property type="entry name" value="GP_PDE"/>
    <property type="match status" value="1"/>
</dbReference>
<dbReference type="InterPro" id="IPR017946">
    <property type="entry name" value="PLC-like_Pdiesterase_TIM-brl"/>
</dbReference>
<dbReference type="STRING" id="930131.SAMN05216389_10368"/>
<feature type="compositionally biased region" description="Low complexity" evidence="1">
    <location>
        <begin position="26"/>
        <end position="35"/>
    </location>
</feature>
<evidence type="ECO:0000313" key="4">
    <source>
        <dbReference type="Proteomes" id="UP000198618"/>
    </source>
</evidence>
<feature type="domain" description="GP-PDE" evidence="2">
    <location>
        <begin position="41"/>
        <end position="293"/>
    </location>
</feature>
<keyword evidence="4" id="KW-1185">Reference proteome</keyword>
<feature type="compositionally biased region" description="Basic and acidic residues" evidence="1">
    <location>
        <begin position="15"/>
        <end position="25"/>
    </location>
</feature>
<dbReference type="EMBL" id="FOHE01000003">
    <property type="protein sequence ID" value="SES88883.1"/>
    <property type="molecule type" value="Genomic_DNA"/>
</dbReference>
<dbReference type="AlphaFoldDB" id="A0A1I0A408"/>